<gene>
    <name evidence="2" type="ORF">LCGC14_0669760</name>
</gene>
<accession>A0A0F9RBF3</accession>
<proteinExistence type="predicted"/>
<feature type="domain" description="Nucleotide-diphospho-sugar transferase" evidence="1">
    <location>
        <begin position="46"/>
        <end position="148"/>
    </location>
</feature>
<evidence type="ECO:0000313" key="2">
    <source>
        <dbReference type="EMBL" id="KKN46752.1"/>
    </source>
</evidence>
<dbReference type="AlphaFoldDB" id="A0A0F9RBF3"/>
<dbReference type="Pfam" id="PF03407">
    <property type="entry name" value="Nucleotid_trans"/>
    <property type="match status" value="1"/>
</dbReference>
<dbReference type="EMBL" id="LAZR01001313">
    <property type="protein sequence ID" value="KKN46752.1"/>
    <property type="molecule type" value="Genomic_DNA"/>
</dbReference>
<dbReference type="InterPro" id="IPR029044">
    <property type="entry name" value="Nucleotide-diphossugar_trans"/>
</dbReference>
<reference evidence="2" key="1">
    <citation type="journal article" date="2015" name="Nature">
        <title>Complex archaea that bridge the gap between prokaryotes and eukaryotes.</title>
        <authorList>
            <person name="Spang A."/>
            <person name="Saw J.H."/>
            <person name="Jorgensen S.L."/>
            <person name="Zaremba-Niedzwiedzka K."/>
            <person name="Martijn J."/>
            <person name="Lind A.E."/>
            <person name="van Eijk R."/>
            <person name="Schleper C."/>
            <person name="Guy L."/>
            <person name="Ettema T.J."/>
        </authorList>
    </citation>
    <scope>NUCLEOTIDE SEQUENCE</scope>
</reference>
<dbReference type="SUPFAM" id="SSF53448">
    <property type="entry name" value="Nucleotide-diphospho-sugar transferases"/>
    <property type="match status" value="1"/>
</dbReference>
<protein>
    <recommendedName>
        <fullName evidence="1">Nucleotide-diphospho-sugar transferase domain-containing protein</fullName>
    </recommendedName>
</protein>
<comment type="caution">
    <text evidence="2">The sequence shown here is derived from an EMBL/GenBank/DDBJ whole genome shotgun (WGS) entry which is preliminary data.</text>
</comment>
<name>A0A0F9RBF3_9ZZZZ</name>
<evidence type="ECO:0000259" key="1">
    <source>
        <dbReference type="Pfam" id="PF03407"/>
    </source>
</evidence>
<organism evidence="2">
    <name type="scientific">marine sediment metagenome</name>
    <dbReference type="NCBI Taxonomy" id="412755"/>
    <lineage>
        <taxon>unclassified sequences</taxon>
        <taxon>metagenomes</taxon>
        <taxon>ecological metagenomes</taxon>
    </lineage>
</organism>
<dbReference type="InterPro" id="IPR005069">
    <property type="entry name" value="Nucl-diP-sugar_transferase"/>
</dbReference>
<sequence>MATSKFLVVAFYTLDSPYEDEAIAFKKTCEEFGLELEMVGYPSRRTWVENAGLKPMFLHAMLQHHPGRDLLYVDVDARFRQYPKMFDSFDGDIGVHYLKSPNRPPHLLSGTIYLKNTPEVLKLVEAWYDAQLKKPRAWDQKLLAKTIKDYPDLKIIDIPANYTQIFDIMKNVGEPVIEHLQASRRFRKLMNKSRIQYPHVPFAIGGTKIRRDEDGNYWIPRSNRSVEKFLDKRFERLKNQLKWKALVIPDPPITALGLYFKMEHVYIVGKGPSLDHLAPEHFPNTKSPIIGINEAVHQIEKLDLPNQIFCVQQDSKLKDTCYPKKGILLVSSKAVQWYAGRDRVYCFDNEHYNLSKNTLSVAAAIEICRSLGAKKFTLISFDACVNNDVRYAKCIPYPTSEGGRTYRFLCHRNKILARIGKLEVEWVIPHA</sequence>